<proteinExistence type="predicted"/>
<gene>
    <name evidence="1" type="ORF">ACFSUE_11645</name>
</gene>
<protein>
    <submittedName>
        <fullName evidence="1">Uncharacterized protein</fullName>
    </submittedName>
</protein>
<evidence type="ECO:0000313" key="2">
    <source>
        <dbReference type="Proteomes" id="UP001597399"/>
    </source>
</evidence>
<evidence type="ECO:0000313" key="1">
    <source>
        <dbReference type="EMBL" id="MFD2694273.1"/>
    </source>
</evidence>
<dbReference type="EMBL" id="JBHUMQ010000026">
    <property type="protein sequence ID" value="MFD2694273.1"/>
    <property type="molecule type" value="Genomic_DNA"/>
</dbReference>
<dbReference type="RefSeq" id="WP_253057975.1">
    <property type="nucleotide sequence ID" value="NZ_JAMXWM010000001.1"/>
</dbReference>
<sequence length="54" mass="6196">MPEFTDIQKYSARLAGRLAERYGHLDEVVCGIFQMNTAVRLLITKDVRQVAKRS</sequence>
<keyword evidence="2" id="KW-1185">Reference proteome</keyword>
<accession>A0ABW5S4V9</accession>
<name>A0ABW5S4V9_9BACL</name>
<comment type="caution">
    <text evidence="1">The sequence shown here is derived from an EMBL/GenBank/DDBJ whole genome shotgun (WGS) entry which is preliminary data.</text>
</comment>
<dbReference type="Proteomes" id="UP001597399">
    <property type="component" value="Unassembled WGS sequence"/>
</dbReference>
<reference evidence="2" key="1">
    <citation type="journal article" date="2019" name="Int. J. Syst. Evol. Microbiol.">
        <title>The Global Catalogue of Microorganisms (GCM) 10K type strain sequencing project: providing services to taxonomists for standard genome sequencing and annotation.</title>
        <authorList>
            <consortium name="The Broad Institute Genomics Platform"/>
            <consortium name="The Broad Institute Genome Sequencing Center for Infectious Disease"/>
            <person name="Wu L."/>
            <person name="Ma J."/>
        </authorList>
    </citation>
    <scope>NUCLEOTIDE SEQUENCE [LARGE SCALE GENOMIC DNA]</scope>
    <source>
        <strain evidence="2">TISTR 2466</strain>
    </source>
</reference>
<organism evidence="1 2">
    <name type="scientific">Sporolactobacillus shoreicorticis</name>
    <dbReference type="NCBI Taxonomy" id="1923877"/>
    <lineage>
        <taxon>Bacteria</taxon>
        <taxon>Bacillati</taxon>
        <taxon>Bacillota</taxon>
        <taxon>Bacilli</taxon>
        <taxon>Bacillales</taxon>
        <taxon>Sporolactobacillaceae</taxon>
        <taxon>Sporolactobacillus</taxon>
    </lineage>
</organism>